<evidence type="ECO:0000256" key="5">
    <source>
        <dbReference type="ARBA" id="ARBA00022989"/>
    </source>
</evidence>
<dbReference type="SUPFAM" id="SSF53448">
    <property type="entry name" value="Nucleotide-diphospho-sugar transferases"/>
    <property type="match status" value="2"/>
</dbReference>
<evidence type="ECO:0000313" key="9">
    <source>
        <dbReference type="Proteomes" id="UP001596119"/>
    </source>
</evidence>
<protein>
    <submittedName>
        <fullName evidence="8">Glycosyltransferase</fullName>
        <ecNumber evidence="8">2.4.-.-</ecNumber>
    </submittedName>
</protein>
<keyword evidence="3 8" id="KW-0808">Transferase</keyword>
<keyword evidence="5 7" id="KW-1133">Transmembrane helix</keyword>
<dbReference type="InterPro" id="IPR029044">
    <property type="entry name" value="Nucleotide-diphossugar_trans"/>
</dbReference>
<feature type="transmembrane region" description="Helical" evidence="7">
    <location>
        <begin position="564"/>
        <end position="583"/>
    </location>
</feature>
<feature type="transmembrane region" description="Helical" evidence="7">
    <location>
        <begin position="637"/>
        <end position="663"/>
    </location>
</feature>
<dbReference type="InterPro" id="IPR050321">
    <property type="entry name" value="Glycosyltr_2/OpgH_subfam"/>
</dbReference>
<reference evidence="9" key="1">
    <citation type="journal article" date="2019" name="Int. J. Syst. Evol. Microbiol.">
        <title>The Global Catalogue of Microorganisms (GCM) 10K type strain sequencing project: providing services to taxonomists for standard genome sequencing and annotation.</title>
        <authorList>
            <consortium name="The Broad Institute Genomics Platform"/>
            <consortium name="The Broad Institute Genome Sequencing Center for Infectious Disease"/>
            <person name="Wu L."/>
            <person name="Ma J."/>
        </authorList>
    </citation>
    <scope>NUCLEOTIDE SEQUENCE [LARGE SCALE GENOMIC DNA]</scope>
    <source>
        <strain evidence="9">CGMCC 4.7397</strain>
    </source>
</reference>
<proteinExistence type="predicted"/>
<evidence type="ECO:0000256" key="3">
    <source>
        <dbReference type="ARBA" id="ARBA00022679"/>
    </source>
</evidence>
<evidence type="ECO:0000256" key="7">
    <source>
        <dbReference type="SAM" id="Phobius"/>
    </source>
</evidence>
<dbReference type="EC" id="2.4.-.-" evidence="8"/>
<evidence type="ECO:0000256" key="2">
    <source>
        <dbReference type="ARBA" id="ARBA00022676"/>
    </source>
</evidence>
<comment type="caution">
    <text evidence="8">The sequence shown here is derived from an EMBL/GenBank/DDBJ whole genome shotgun (WGS) entry which is preliminary data.</text>
</comment>
<evidence type="ECO:0000256" key="4">
    <source>
        <dbReference type="ARBA" id="ARBA00022692"/>
    </source>
</evidence>
<dbReference type="InterPro" id="IPR005150">
    <property type="entry name" value="Cellulose_synth"/>
</dbReference>
<organism evidence="8 9">
    <name type="scientific">Pseudonocardia lutea</name>
    <dbReference type="NCBI Taxonomy" id="2172015"/>
    <lineage>
        <taxon>Bacteria</taxon>
        <taxon>Bacillati</taxon>
        <taxon>Actinomycetota</taxon>
        <taxon>Actinomycetes</taxon>
        <taxon>Pseudonocardiales</taxon>
        <taxon>Pseudonocardiaceae</taxon>
        <taxon>Pseudonocardia</taxon>
    </lineage>
</organism>
<evidence type="ECO:0000256" key="6">
    <source>
        <dbReference type="ARBA" id="ARBA00023136"/>
    </source>
</evidence>
<dbReference type="Pfam" id="PF03552">
    <property type="entry name" value="Cellulose_synt"/>
    <property type="match status" value="1"/>
</dbReference>
<evidence type="ECO:0000313" key="8">
    <source>
        <dbReference type="EMBL" id="MFC5947792.1"/>
    </source>
</evidence>
<dbReference type="EMBL" id="JBHSQK010000010">
    <property type="protein sequence ID" value="MFC5947792.1"/>
    <property type="molecule type" value="Genomic_DNA"/>
</dbReference>
<comment type="subcellular location">
    <subcellularLocation>
        <location evidence="1">Endomembrane system</location>
        <topology evidence="1">Multi-pass membrane protein</topology>
    </subcellularLocation>
</comment>
<dbReference type="GO" id="GO:0016757">
    <property type="term" value="F:glycosyltransferase activity"/>
    <property type="evidence" value="ECO:0007669"/>
    <property type="project" value="UniProtKB-KW"/>
</dbReference>
<dbReference type="Gene3D" id="3.90.550.10">
    <property type="entry name" value="Spore Coat Polysaccharide Biosynthesis Protein SpsA, Chain A"/>
    <property type="match status" value="2"/>
</dbReference>
<feature type="transmembrane region" description="Helical" evidence="7">
    <location>
        <begin position="532"/>
        <end position="552"/>
    </location>
</feature>
<sequence length="677" mass="75445">MTAAPPSARHRRPKPANRALVRILVVLTLSLGVNYVVWRWLESVNWSVWWIALPLVLAETYSLVDAFLFGITMWRMKERGEPPSPSPVATVDVFITTYNEPIDMVMTTARAARAIRFPHNTWVLDDGARPEMRAAALEAGIGYLTRDPSWENMPRHAKAGNLNNALMQTDGEFLLILDADQIPEPEILERTLGWFRDPEVALVQTPQFFTNVTASDPLGSQAPLFYGPIQKGKDGWNAAFFCGSNAVLRREALMQLGLAEYVRQVETGIRQVLRTADRLLSQARKEAADQGPEVRAALDKVTEAVGQARRELGNTRSSYSEVTYRFRQRVDEASRGVVDADLAALARDLEELGELGAGPAPGGDHDGNGRLVPAVLDDAALARLASREMSPLNALSSVRALVDAVDVSRSDEAQPIMPMATLSVTEDMATAMRLHGMGWRSVYHHEILANGLAPEDLGTMLHQRLRWAQGTLQVMLKENPLVQKGLAWGQRLMYFATMWSYLSGFFAVVYLAAPVVFLCFDIRPVVSYGPDFLVRLIPYLLLNQLLFLVIGYGKRTWRGTQYSLALFPLWIRATWTAFANVWFERPLGFVVTPKTKQERARPPWRLVWPQLTAMALLALSAVVGTVRFLLGTADFDLLSLVVNLFWVLFDLVILSVVISAATYTGPESEEEKVTQTP</sequence>
<feature type="transmembrane region" description="Helical" evidence="7">
    <location>
        <begin position="611"/>
        <end position="630"/>
    </location>
</feature>
<feature type="transmembrane region" description="Helical" evidence="7">
    <location>
        <begin position="492"/>
        <end position="512"/>
    </location>
</feature>
<dbReference type="CDD" id="cd06421">
    <property type="entry name" value="CESA_CelA_like"/>
    <property type="match status" value="1"/>
</dbReference>
<name>A0ABW1I5Z1_9PSEU</name>
<keyword evidence="9" id="KW-1185">Reference proteome</keyword>
<evidence type="ECO:0000256" key="1">
    <source>
        <dbReference type="ARBA" id="ARBA00004127"/>
    </source>
</evidence>
<feature type="transmembrane region" description="Helical" evidence="7">
    <location>
        <begin position="20"/>
        <end position="41"/>
    </location>
</feature>
<feature type="transmembrane region" description="Helical" evidence="7">
    <location>
        <begin position="47"/>
        <end position="69"/>
    </location>
</feature>
<dbReference type="PANTHER" id="PTHR43867">
    <property type="entry name" value="CELLULOSE SYNTHASE CATALYTIC SUBUNIT A [UDP-FORMING]"/>
    <property type="match status" value="1"/>
</dbReference>
<accession>A0ABW1I5Z1</accession>
<keyword evidence="6 7" id="KW-0472">Membrane</keyword>
<keyword evidence="4 7" id="KW-0812">Transmembrane</keyword>
<gene>
    <name evidence="8" type="ORF">ACFQH9_05840</name>
</gene>
<dbReference type="PANTHER" id="PTHR43867:SF2">
    <property type="entry name" value="CELLULOSE SYNTHASE CATALYTIC SUBUNIT A [UDP-FORMING]"/>
    <property type="match status" value="1"/>
</dbReference>
<dbReference type="Proteomes" id="UP001596119">
    <property type="component" value="Unassembled WGS sequence"/>
</dbReference>
<dbReference type="RefSeq" id="WP_379564854.1">
    <property type="nucleotide sequence ID" value="NZ_JBHSQK010000010.1"/>
</dbReference>
<keyword evidence="2 8" id="KW-0328">Glycosyltransferase</keyword>